<organism evidence="1 2">
    <name type="scientific">Tanacetum coccineum</name>
    <dbReference type="NCBI Taxonomy" id="301880"/>
    <lineage>
        <taxon>Eukaryota</taxon>
        <taxon>Viridiplantae</taxon>
        <taxon>Streptophyta</taxon>
        <taxon>Embryophyta</taxon>
        <taxon>Tracheophyta</taxon>
        <taxon>Spermatophyta</taxon>
        <taxon>Magnoliopsida</taxon>
        <taxon>eudicotyledons</taxon>
        <taxon>Gunneridae</taxon>
        <taxon>Pentapetalae</taxon>
        <taxon>asterids</taxon>
        <taxon>campanulids</taxon>
        <taxon>Asterales</taxon>
        <taxon>Asteraceae</taxon>
        <taxon>Asteroideae</taxon>
        <taxon>Anthemideae</taxon>
        <taxon>Anthemidinae</taxon>
        <taxon>Tanacetum</taxon>
    </lineage>
</organism>
<comment type="caution">
    <text evidence="1">The sequence shown here is derived from an EMBL/GenBank/DDBJ whole genome shotgun (WGS) entry which is preliminary data.</text>
</comment>
<evidence type="ECO:0000313" key="2">
    <source>
        <dbReference type="Proteomes" id="UP001151760"/>
    </source>
</evidence>
<protein>
    <submittedName>
        <fullName evidence="1">Uncharacterized protein</fullName>
    </submittedName>
</protein>
<reference evidence="1" key="2">
    <citation type="submission" date="2022-01" db="EMBL/GenBank/DDBJ databases">
        <authorList>
            <person name="Yamashiro T."/>
            <person name="Shiraishi A."/>
            <person name="Satake H."/>
            <person name="Nakayama K."/>
        </authorList>
    </citation>
    <scope>NUCLEOTIDE SEQUENCE</scope>
</reference>
<dbReference type="EMBL" id="BQNB010018525">
    <property type="protein sequence ID" value="GJT75378.1"/>
    <property type="molecule type" value="Genomic_DNA"/>
</dbReference>
<name>A0ABQ5GIW2_9ASTR</name>
<proteinExistence type="predicted"/>
<keyword evidence="2" id="KW-1185">Reference proteome</keyword>
<dbReference type="Proteomes" id="UP001151760">
    <property type="component" value="Unassembled WGS sequence"/>
</dbReference>
<gene>
    <name evidence="1" type="ORF">Tco_1042103</name>
</gene>
<evidence type="ECO:0000313" key="1">
    <source>
        <dbReference type="EMBL" id="GJT75378.1"/>
    </source>
</evidence>
<reference evidence="1" key="1">
    <citation type="journal article" date="2022" name="Int. J. Mol. Sci.">
        <title>Draft Genome of Tanacetum Coccineum: Genomic Comparison of Closely Related Tanacetum-Family Plants.</title>
        <authorList>
            <person name="Yamashiro T."/>
            <person name="Shiraishi A."/>
            <person name="Nakayama K."/>
            <person name="Satake H."/>
        </authorList>
    </citation>
    <scope>NUCLEOTIDE SEQUENCE</scope>
</reference>
<sequence>MERDCQHGLYKAGMGSSRVLSDFAEKYGSKNRVLAGFGIGGKSGKEKHGGPEESGVKDLFGCEVLHLDVPRRVNFAMTFDYALSTSIPFFEILWPGQCPSLTIKMARLQLDYVGVSHLLKLWSKRVRPRVLERFPKIREVGYEEKTEGLVLAREQSTGATMGSKNGVVIGSRNPTGRLDGCGTLVSKKGALGLVTRGSSLGLVTVLPGSVPDPEVEAVQELELEQKLVLLVKSNACRTISF</sequence>
<accession>A0ABQ5GIW2</accession>